<dbReference type="AlphaFoldDB" id="A0A5D3FB86"/>
<name>A0A5D3FB86_9ACTN</name>
<dbReference type="RefSeq" id="WP_148765620.1">
    <property type="nucleotide sequence ID" value="NZ_VSRQ01000007.1"/>
</dbReference>
<evidence type="ECO:0000313" key="2">
    <source>
        <dbReference type="Proteomes" id="UP000323505"/>
    </source>
</evidence>
<dbReference type="Proteomes" id="UP000323505">
    <property type="component" value="Unassembled WGS sequence"/>
</dbReference>
<reference evidence="1 2" key="1">
    <citation type="submission" date="2019-08" db="EMBL/GenBank/DDBJ databases">
        <title>Actinomadura sp. nov. CYP1-5 isolated from mountain soil.</title>
        <authorList>
            <person name="Songsumanus A."/>
            <person name="Kuncharoen N."/>
            <person name="Kudo T."/>
            <person name="Yuki M."/>
            <person name="Igarashi Y."/>
            <person name="Tanasupawat S."/>
        </authorList>
    </citation>
    <scope>NUCLEOTIDE SEQUENCE [LARGE SCALE GENOMIC DNA]</scope>
    <source>
        <strain evidence="1 2">CYP1-5</strain>
    </source>
</reference>
<accession>A0A5D3FB86</accession>
<evidence type="ECO:0000313" key="1">
    <source>
        <dbReference type="EMBL" id="TYK45198.1"/>
    </source>
</evidence>
<keyword evidence="2" id="KW-1185">Reference proteome</keyword>
<comment type="caution">
    <text evidence="1">The sequence shown here is derived from an EMBL/GenBank/DDBJ whole genome shotgun (WGS) entry which is preliminary data.</text>
</comment>
<proteinExistence type="predicted"/>
<organism evidence="1 2">
    <name type="scientific">Actinomadura decatromicini</name>
    <dbReference type="NCBI Taxonomy" id="2604572"/>
    <lineage>
        <taxon>Bacteria</taxon>
        <taxon>Bacillati</taxon>
        <taxon>Actinomycetota</taxon>
        <taxon>Actinomycetes</taxon>
        <taxon>Streptosporangiales</taxon>
        <taxon>Thermomonosporaceae</taxon>
        <taxon>Actinomadura</taxon>
    </lineage>
</organism>
<protein>
    <submittedName>
        <fullName evidence="1">Uncharacterized protein</fullName>
    </submittedName>
</protein>
<sequence>MTASHENPTGIRSFDHHEFASRPEYWQTSRAIVRLRRALIEVKADLPQDDWLQILHDMACAVHFVDGCPGCIERREVPYAAAVDGGSVTGGYQCQRCGHRWTCTWSARSPLTWFDGDAA</sequence>
<gene>
    <name evidence="1" type="ORF">FXF68_31465</name>
</gene>
<dbReference type="EMBL" id="VSRQ01000007">
    <property type="protein sequence ID" value="TYK45198.1"/>
    <property type="molecule type" value="Genomic_DNA"/>
</dbReference>